<organism evidence="7 8">
    <name type="scientific">Denitratimonas tolerans</name>
    <dbReference type="NCBI Taxonomy" id="1338420"/>
    <lineage>
        <taxon>Bacteria</taxon>
        <taxon>Pseudomonadati</taxon>
        <taxon>Pseudomonadota</taxon>
        <taxon>Gammaproteobacteria</taxon>
        <taxon>Lysobacterales</taxon>
        <taxon>Lysobacteraceae</taxon>
        <taxon>Denitratimonas</taxon>
    </lineage>
</organism>
<dbReference type="GO" id="GO:0005829">
    <property type="term" value="C:cytosol"/>
    <property type="evidence" value="ECO:0007669"/>
    <property type="project" value="TreeGrafter"/>
</dbReference>
<keyword evidence="4 7" id="KW-0418">Kinase</keyword>
<evidence type="ECO:0000313" key="8">
    <source>
        <dbReference type="Proteomes" id="UP001364472"/>
    </source>
</evidence>
<dbReference type="CDD" id="cd01173">
    <property type="entry name" value="pyridoxal_pyridoxamine_kinase"/>
    <property type="match status" value="1"/>
</dbReference>
<dbReference type="EC" id="2.7.1.35" evidence="1"/>
<dbReference type="Pfam" id="PF08543">
    <property type="entry name" value="Phos_pyr_kin"/>
    <property type="match status" value="1"/>
</dbReference>
<protein>
    <recommendedName>
        <fullName evidence="1">pyridoxal kinase</fullName>
        <ecNumber evidence="1">2.7.1.35</ecNumber>
    </recommendedName>
</protein>
<dbReference type="SUPFAM" id="SSF53613">
    <property type="entry name" value="Ribokinase-like"/>
    <property type="match status" value="1"/>
</dbReference>
<dbReference type="GO" id="GO:0005524">
    <property type="term" value="F:ATP binding"/>
    <property type="evidence" value="ECO:0007669"/>
    <property type="project" value="UniProtKB-KW"/>
</dbReference>
<dbReference type="RefSeq" id="WP_337335253.1">
    <property type="nucleotide sequence ID" value="NZ_JBBDHC010000008.1"/>
</dbReference>
<evidence type="ECO:0000256" key="4">
    <source>
        <dbReference type="ARBA" id="ARBA00022777"/>
    </source>
</evidence>
<accession>A0AAW9R4M7</accession>
<dbReference type="GO" id="GO:0009443">
    <property type="term" value="P:pyridoxal 5'-phosphate salvage"/>
    <property type="evidence" value="ECO:0007669"/>
    <property type="project" value="InterPro"/>
</dbReference>
<dbReference type="NCBIfam" id="TIGR00687">
    <property type="entry name" value="pyridox_kin"/>
    <property type="match status" value="1"/>
</dbReference>
<evidence type="ECO:0000256" key="2">
    <source>
        <dbReference type="ARBA" id="ARBA00022679"/>
    </source>
</evidence>
<keyword evidence="5" id="KW-0067">ATP-binding</keyword>
<dbReference type="AlphaFoldDB" id="A0AAW9R4M7"/>
<sequence>MSAEESFRPSAGARLIDAISVQSQVAYGNVGNTIAVQVLQACGLQVAAVPTVILGNTPHYPTMHGGALPQDWFEGILDDLAAREAATRADLVLAGYLGSPAQGLALARWLDRVRVANPALGFQIDPVIGDRDTGVYTDPALIPVWRDALAPRAEGLTPNHFELEQLVGHTLPTLDACAQAAASLLNEVTRWVVVTSAAPDDCPGGRLQVLLLTREGSERIEHPHVPHPVKGTGDLFGALIAGRRARGVTLTEAVRRACDDTVAVLRHGQEKGWQELALPQAIARRLAD</sequence>
<proteinExistence type="predicted"/>
<evidence type="ECO:0000256" key="1">
    <source>
        <dbReference type="ARBA" id="ARBA00012104"/>
    </source>
</evidence>
<dbReference type="InterPro" id="IPR004625">
    <property type="entry name" value="PyrdxlKinase"/>
</dbReference>
<dbReference type="EMBL" id="JBBDHC010000008">
    <property type="protein sequence ID" value="MEJ1249539.1"/>
    <property type="molecule type" value="Genomic_DNA"/>
</dbReference>
<keyword evidence="2 7" id="KW-0808">Transferase</keyword>
<dbReference type="GO" id="GO:0008902">
    <property type="term" value="F:hydroxymethylpyrimidine kinase activity"/>
    <property type="evidence" value="ECO:0007669"/>
    <property type="project" value="TreeGrafter"/>
</dbReference>
<evidence type="ECO:0000259" key="6">
    <source>
        <dbReference type="Pfam" id="PF08543"/>
    </source>
</evidence>
<dbReference type="Gene3D" id="3.40.1190.20">
    <property type="match status" value="1"/>
</dbReference>
<dbReference type="PANTHER" id="PTHR10534:SF15">
    <property type="entry name" value="PYRIDOXINE_PYRIDOXAL_PYRIDOXAMINE KINASE"/>
    <property type="match status" value="1"/>
</dbReference>
<dbReference type="PANTHER" id="PTHR10534">
    <property type="entry name" value="PYRIDOXAL KINASE"/>
    <property type="match status" value="1"/>
</dbReference>
<keyword evidence="8" id="KW-1185">Reference proteome</keyword>
<comment type="caution">
    <text evidence="7">The sequence shown here is derived from an EMBL/GenBank/DDBJ whole genome shotgun (WGS) entry which is preliminary data.</text>
</comment>
<evidence type="ECO:0000313" key="7">
    <source>
        <dbReference type="EMBL" id="MEJ1249539.1"/>
    </source>
</evidence>
<dbReference type="Proteomes" id="UP001364472">
    <property type="component" value="Unassembled WGS sequence"/>
</dbReference>
<evidence type="ECO:0000256" key="5">
    <source>
        <dbReference type="ARBA" id="ARBA00022840"/>
    </source>
</evidence>
<name>A0AAW9R4M7_9GAMM</name>
<gene>
    <name evidence="7" type="primary">pdxY</name>
    <name evidence="7" type="ORF">WB794_07630</name>
</gene>
<dbReference type="InterPro" id="IPR029056">
    <property type="entry name" value="Ribokinase-like"/>
</dbReference>
<keyword evidence="3" id="KW-0547">Nucleotide-binding</keyword>
<evidence type="ECO:0000256" key="3">
    <source>
        <dbReference type="ARBA" id="ARBA00022741"/>
    </source>
</evidence>
<feature type="domain" description="Pyridoxamine kinase/Phosphomethylpyrimidine kinase" evidence="6">
    <location>
        <begin position="90"/>
        <end position="268"/>
    </location>
</feature>
<reference evidence="7 8" key="1">
    <citation type="journal article" date="2016" name="Antonie Van Leeuwenhoek">
        <title>Denitratimonas tolerans gen. nov., sp. nov., a denitrifying bacterium isolated from a bioreactor for tannery wastewater treatment.</title>
        <authorList>
            <person name="Han S.I."/>
            <person name="Kim J.O."/>
            <person name="Lee Y.R."/>
            <person name="Ekpeghere K.I."/>
            <person name="Koh S.C."/>
            <person name="Whang K.S."/>
        </authorList>
    </citation>
    <scope>NUCLEOTIDE SEQUENCE [LARGE SCALE GENOMIC DNA]</scope>
    <source>
        <strain evidence="7 8">KACC 17565</strain>
    </source>
</reference>
<dbReference type="InterPro" id="IPR013749">
    <property type="entry name" value="PM/HMP-P_kinase-1"/>
</dbReference>
<dbReference type="GO" id="GO:0008478">
    <property type="term" value="F:pyridoxal kinase activity"/>
    <property type="evidence" value="ECO:0007669"/>
    <property type="project" value="UniProtKB-EC"/>
</dbReference>